<dbReference type="SUPFAM" id="SSF53098">
    <property type="entry name" value="Ribonuclease H-like"/>
    <property type="match status" value="1"/>
</dbReference>
<dbReference type="AlphaFoldDB" id="A0A1J0ER80"/>
<reference evidence="4" key="1">
    <citation type="submission" date="2016-10" db="EMBL/GenBank/DDBJ databases">
        <title>Pseudomonas frederiksbergensis ERGS4:02 complete genome.</title>
        <authorList>
            <person name="Kumar R."/>
            <person name="Acharya V."/>
            <person name="Singh D."/>
        </authorList>
    </citation>
    <scope>NUCLEOTIDE SEQUENCE [LARGE SCALE GENOMIC DNA]</scope>
    <source>
        <strain evidence="4">ERGS4:02</strain>
    </source>
</reference>
<feature type="domain" description="Integrase catalytic" evidence="2">
    <location>
        <begin position="264"/>
        <end position="448"/>
    </location>
</feature>
<organism evidence="3 4">
    <name type="scientific">Pseudomonas frederiksbergensis</name>
    <dbReference type="NCBI Taxonomy" id="104087"/>
    <lineage>
        <taxon>Bacteria</taxon>
        <taxon>Pseudomonadati</taxon>
        <taxon>Pseudomonadota</taxon>
        <taxon>Gammaproteobacteria</taxon>
        <taxon>Pseudomonadales</taxon>
        <taxon>Pseudomonadaceae</taxon>
        <taxon>Pseudomonas</taxon>
    </lineage>
</organism>
<protein>
    <recommendedName>
        <fullName evidence="2">Integrase catalytic domain-containing protein</fullName>
    </recommendedName>
</protein>
<dbReference type="PROSITE" id="PS50994">
    <property type="entry name" value="INTEGRASE"/>
    <property type="match status" value="1"/>
</dbReference>
<evidence type="ECO:0000313" key="3">
    <source>
        <dbReference type="EMBL" id="APC18308.1"/>
    </source>
</evidence>
<dbReference type="EMBL" id="CP017886">
    <property type="protein sequence ID" value="APC18308.1"/>
    <property type="molecule type" value="Genomic_DNA"/>
</dbReference>
<evidence type="ECO:0000313" key="4">
    <source>
        <dbReference type="Proteomes" id="UP000182567"/>
    </source>
</evidence>
<dbReference type="GeneID" id="46911003"/>
<evidence type="ECO:0000259" key="2">
    <source>
        <dbReference type="PROSITE" id="PS50994"/>
    </source>
</evidence>
<dbReference type="InterPro" id="IPR001584">
    <property type="entry name" value="Integrase_cat-core"/>
</dbReference>
<name>A0A1J0ER80_9PSED</name>
<dbReference type="GO" id="GO:0015074">
    <property type="term" value="P:DNA integration"/>
    <property type="evidence" value="ECO:0007669"/>
    <property type="project" value="InterPro"/>
</dbReference>
<gene>
    <name evidence="3" type="ORF">BLL42_22240</name>
</gene>
<evidence type="ECO:0000256" key="1">
    <source>
        <dbReference type="SAM" id="MobiDB-lite"/>
    </source>
</evidence>
<dbReference type="RefSeq" id="WP_071554354.1">
    <property type="nucleotide sequence ID" value="NZ_CP017886.1"/>
</dbReference>
<feature type="region of interest" description="Disordered" evidence="1">
    <location>
        <begin position="580"/>
        <end position="631"/>
    </location>
</feature>
<dbReference type="Gene3D" id="3.30.420.10">
    <property type="entry name" value="Ribonuclease H-like superfamily/Ribonuclease H"/>
    <property type="match status" value="1"/>
</dbReference>
<dbReference type="GO" id="GO:0003676">
    <property type="term" value="F:nucleic acid binding"/>
    <property type="evidence" value="ECO:0007669"/>
    <property type="project" value="InterPro"/>
</dbReference>
<sequence>MNTEPPRPVLIGARYLMDGRFYEVINITKELLSFKDTEGRRAVYICPDDFNQLLHHKEVILAECAPLAVSTSVRMLNSEDPQVNAAKRKHFYVMGIRESFQGILPKKACLRELEVLRKQFGDPRPPSYGSLWKWTQACKRANWSPWSLIKPTSVLPRGKFTPDETSKIIDRYINEVYLNDQRHSVAYVYSLIKGEIYNNNRLRRETNSRIIHMPSESTVRRRIIKLCGLLRDTRRLGVRAGQKANKSSSQWVEPTYLLEMCGIDCKTPMDIILVDTDGQPLGKIAHLQAMIDIKSRKIIAYDLSKTPPCAGKTLRVLRMALQAVPGEELQRGKMVLIIGDNGSENFNDTVIVILNALGIQYVFIPKKQSDANAHIESFFKTVNSFVHSLPGTTFSNPEQRGDYDSVAKACLTIEELQEKFSDWLENVYHQTKHSELNMTPNAKWDRAMAKQLPPEKISKADLDGILRAVEHRSINGGRVNLLNLQWSGPGLAELKHKLKPKQKAVIYYDISDLGEVWVAHPEHPTELVRAVAVNPAYQKGLTLYEHELVCEQLALEGKEYSDEIACCSLLRIHQEIAEKKKQHKAKQKKPTTSAATEHQAVTAPTAHPFTSGTDDDTTPGPSGPLRGFYLE</sequence>
<dbReference type="Proteomes" id="UP000182567">
    <property type="component" value="Chromosome"/>
</dbReference>
<dbReference type="InterPro" id="IPR012337">
    <property type="entry name" value="RNaseH-like_sf"/>
</dbReference>
<dbReference type="InterPro" id="IPR036397">
    <property type="entry name" value="RNaseH_sf"/>
</dbReference>
<accession>A0A1J0ER80</accession>
<dbReference type="OrthoDB" id="501284at2"/>
<feature type="compositionally biased region" description="Basic residues" evidence="1">
    <location>
        <begin position="580"/>
        <end position="589"/>
    </location>
</feature>
<proteinExistence type="predicted"/>